<dbReference type="Gene3D" id="1.10.260.40">
    <property type="entry name" value="lambda repressor-like DNA-binding domains"/>
    <property type="match status" value="1"/>
</dbReference>
<dbReference type="SMART" id="SM00530">
    <property type="entry name" value="HTH_XRE"/>
    <property type="match status" value="1"/>
</dbReference>
<evidence type="ECO:0000259" key="2">
    <source>
        <dbReference type="PROSITE" id="PS50943"/>
    </source>
</evidence>
<organism evidence="3 4">
    <name type="scientific">Priestia flexa</name>
    <dbReference type="NCBI Taxonomy" id="86664"/>
    <lineage>
        <taxon>Bacteria</taxon>
        <taxon>Bacillati</taxon>
        <taxon>Bacillota</taxon>
        <taxon>Bacilli</taxon>
        <taxon>Bacillales</taxon>
        <taxon>Bacillaceae</taxon>
        <taxon>Priestia</taxon>
    </lineage>
</organism>
<accession>A0ABU4J244</accession>
<name>A0ABU4J244_9BACI</name>
<dbReference type="InterPro" id="IPR010982">
    <property type="entry name" value="Lambda_DNA-bd_dom_sf"/>
</dbReference>
<dbReference type="Proteomes" id="UP001284771">
    <property type="component" value="Unassembled WGS sequence"/>
</dbReference>
<evidence type="ECO:0000313" key="4">
    <source>
        <dbReference type="Proteomes" id="UP001284771"/>
    </source>
</evidence>
<keyword evidence="4" id="KW-1185">Reference proteome</keyword>
<dbReference type="PROSITE" id="PS50943">
    <property type="entry name" value="HTH_CROC1"/>
    <property type="match status" value="1"/>
</dbReference>
<dbReference type="EMBL" id="JAWUZT010000005">
    <property type="protein sequence ID" value="MDW8515065.1"/>
    <property type="molecule type" value="Genomic_DNA"/>
</dbReference>
<dbReference type="SUPFAM" id="SSF47413">
    <property type="entry name" value="lambda repressor-like DNA-binding domains"/>
    <property type="match status" value="1"/>
</dbReference>
<dbReference type="PANTHER" id="PTHR46558:SF4">
    <property type="entry name" value="DNA-BIDING PHAGE PROTEIN"/>
    <property type="match status" value="1"/>
</dbReference>
<reference evidence="4" key="1">
    <citation type="submission" date="2023-07" db="EMBL/GenBank/DDBJ databases">
        <title>Draft genomic sequences of Priestia flexa CCM isolated from the soil of an abandoned mine contaminated by free cyanide in the high Andean zone of Tacna, Peru.</title>
        <authorList>
            <person name="Caceda Quiroz C.J."/>
            <person name="Maraza Chooque G.J."/>
            <person name="Fora Quispe G.L."/>
            <person name="Carpio Mamani M."/>
        </authorList>
    </citation>
    <scope>NUCLEOTIDE SEQUENCE [LARGE SCALE GENOMIC DNA]</scope>
    <source>
        <strain evidence="4">CCM</strain>
    </source>
</reference>
<comment type="caution">
    <text evidence="3">The sequence shown here is derived from an EMBL/GenBank/DDBJ whole genome shotgun (WGS) entry which is preliminary data.</text>
</comment>
<dbReference type="InterPro" id="IPR001387">
    <property type="entry name" value="Cro/C1-type_HTH"/>
</dbReference>
<dbReference type="CDD" id="cd00093">
    <property type="entry name" value="HTH_XRE"/>
    <property type="match status" value="1"/>
</dbReference>
<gene>
    <name evidence="3" type="ORF">RIB56_02890</name>
</gene>
<proteinExistence type="predicted"/>
<feature type="domain" description="HTH cro/C1-type" evidence="2">
    <location>
        <begin position="5"/>
        <end position="59"/>
    </location>
</feature>
<evidence type="ECO:0000313" key="3">
    <source>
        <dbReference type="EMBL" id="MDW8515065.1"/>
    </source>
</evidence>
<dbReference type="RefSeq" id="WP_318757162.1">
    <property type="nucleotide sequence ID" value="NZ_JAWUZT010000005.1"/>
</dbReference>
<sequence length="63" mass="7489">MGNNIKEFREKKGWSQSELARQLNVHKSWVHKLETGKKEPTLRMALRMANILECRVEDIFFTN</sequence>
<dbReference type="Pfam" id="PF01381">
    <property type="entry name" value="HTH_3"/>
    <property type="match status" value="1"/>
</dbReference>
<keyword evidence="1" id="KW-0238">DNA-binding</keyword>
<evidence type="ECO:0000256" key="1">
    <source>
        <dbReference type="ARBA" id="ARBA00023125"/>
    </source>
</evidence>
<protein>
    <submittedName>
        <fullName evidence="3">Helix-turn-helix transcriptional regulator</fullName>
    </submittedName>
</protein>
<dbReference type="PANTHER" id="PTHR46558">
    <property type="entry name" value="TRACRIPTIONAL REGULATORY PROTEIN-RELATED-RELATED"/>
    <property type="match status" value="1"/>
</dbReference>